<dbReference type="NCBIfam" id="NF004850">
    <property type="entry name" value="PRK06201.1"/>
    <property type="match status" value="1"/>
</dbReference>
<evidence type="ECO:0000256" key="7">
    <source>
        <dbReference type="ARBA" id="ARBA00016549"/>
    </source>
</evidence>
<sequence>MHMANHGFRILPMSRRPEADLLERFRGIATPLISDNMNRLQGASYTLRPIHQSGKLLGTAFTVKTRAGDNLLVHKAIDLAEPGDVIVVDAGGDMTQAIIGEIMMRLAIKKGLAGYVIDGAVRDTAAFYEGDFPCFAKGAAHRGPYKEGPGEINVPVTIGGMVVHPGDIIIGDEDGIVAVPLDEARTIGELAIAQQQRERAIFETIAAGTIDRSWIDETLRKKGCEFP</sequence>
<dbReference type="InterPro" id="IPR036704">
    <property type="entry name" value="RraA/RraA-like_sf"/>
</dbReference>
<dbReference type="OrthoDB" id="9784786at2"/>
<dbReference type="CDD" id="cd16841">
    <property type="entry name" value="RraA_family"/>
    <property type="match status" value="1"/>
</dbReference>
<dbReference type="PANTHER" id="PTHR33254">
    <property type="entry name" value="4-HYDROXY-4-METHYL-2-OXOGLUTARATE ALDOLASE 3-RELATED"/>
    <property type="match status" value="1"/>
</dbReference>
<dbReference type="Gene3D" id="3.50.30.40">
    <property type="entry name" value="Ribonuclease E inhibitor RraA/RraA-like"/>
    <property type="match status" value="1"/>
</dbReference>
<dbReference type="GO" id="GO:0046872">
    <property type="term" value="F:metal ion binding"/>
    <property type="evidence" value="ECO:0007669"/>
    <property type="project" value="UniProtKB-KW"/>
</dbReference>
<organism evidence="14 15">
    <name type="scientific">Paenibacillus thalictri</name>
    <dbReference type="NCBI Taxonomy" id="2527873"/>
    <lineage>
        <taxon>Bacteria</taxon>
        <taxon>Bacillati</taxon>
        <taxon>Bacillota</taxon>
        <taxon>Bacilli</taxon>
        <taxon>Bacillales</taxon>
        <taxon>Paenibacillaceae</taxon>
        <taxon>Paenibacillus</taxon>
    </lineage>
</organism>
<dbReference type="AlphaFoldDB" id="A0A4Q9DT70"/>
<keyword evidence="15" id="KW-1185">Reference proteome</keyword>
<evidence type="ECO:0000256" key="4">
    <source>
        <dbReference type="ARBA" id="ARBA00011233"/>
    </source>
</evidence>
<protein>
    <recommendedName>
        <fullName evidence="7">Putative 4-hydroxy-4-methyl-2-oxoglutarate aldolase</fullName>
        <ecNumber evidence="6">4.1.1.112</ecNumber>
        <ecNumber evidence="5">4.1.3.17</ecNumber>
    </recommendedName>
    <alternativeName>
        <fullName evidence="11">Oxaloacetate decarboxylase</fullName>
    </alternativeName>
    <alternativeName>
        <fullName evidence="9">Regulator of ribonuclease activity homolog</fullName>
    </alternativeName>
    <alternativeName>
        <fullName evidence="10">RraA-like protein</fullName>
    </alternativeName>
</protein>
<dbReference type="GO" id="GO:0047443">
    <property type="term" value="F:4-hydroxy-4-methyl-2-oxoglutarate aldolase activity"/>
    <property type="evidence" value="ECO:0007669"/>
    <property type="project" value="UniProtKB-EC"/>
</dbReference>
<evidence type="ECO:0000313" key="15">
    <source>
        <dbReference type="Proteomes" id="UP000293142"/>
    </source>
</evidence>
<dbReference type="SUPFAM" id="SSF89562">
    <property type="entry name" value="RraA-like"/>
    <property type="match status" value="1"/>
</dbReference>
<proteinExistence type="inferred from homology"/>
<comment type="similarity">
    <text evidence="3">Belongs to the class II aldolase/RraA-like family.</text>
</comment>
<comment type="function">
    <text evidence="8">Catalyzes the aldol cleavage of 4-hydroxy-4-methyl-2-oxoglutarate (HMG) into 2 molecules of pyruvate. Also contains a secondary oxaloacetate (OAA) decarboxylase activity due to the common pyruvate enolate transition state formed following C-C bond cleavage in the retro-aldol and decarboxylation reactions.</text>
</comment>
<evidence type="ECO:0000256" key="8">
    <source>
        <dbReference type="ARBA" id="ARBA00025046"/>
    </source>
</evidence>
<comment type="cofactor">
    <cofactor evidence="13">
        <name>Mg(2+)</name>
        <dbReference type="ChEBI" id="CHEBI:18420"/>
    </cofactor>
</comment>
<gene>
    <name evidence="14" type="ORF">EYB31_11125</name>
</gene>
<comment type="catalytic activity">
    <reaction evidence="12">
        <text>oxaloacetate + H(+) = pyruvate + CO2</text>
        <dbReference type="Rhea" id="RHEA:15641"/>
        <dbReference type="ChEBI" id="CHEBI:15361"/>
        <dbReference type="ChEBI" id="CHEBI:15378"/>
        <dbReference type="ChEBI" id="CHEBI:16452"/>
        <dbReference type="ChEBI" id="CHEBI:16526"/>
        <dbReference type="EC" id="4.1.1.112"/>
    </reaction>
</comment>
<dbReference type="InterPro" id="IPR005493">
    <property type="entry name" value="RraA/RraA-like"/>
</dbReference>
<evidence type="ECO:0000256" key="10">
    <source>
        <dbReference type="ARBA" id="ARBA00030169"/>
    </source>
</evidence>
<keyword evidence="13" id="KW-0460">Magnesium</keyword>
<dbReference type="EC" id="4.1.3.17" evidence="5"/>
<reference evidence="14 15" key="1">
    <citation type="submission" date="2019-02" db="EMBL/GenBank/DDBJ databases">
        <title>Paenibacillus sp. nov., isolated from surface-sterilized tissue of Thalictrum simplex L.</title>
        <authorList>
            <person name="Tuo L."/>
        </authorList>
    </citation>
    <scope>NUCLEOTIDE SEQUENCE [LARGE SCALE GENOMIC DNA]</scope>
    <source>
        <strain evidence="14 15">N2SHLJ1</strain>
    </source>
</reference>
<feature type="binding site" evidence="13">
    <location>
        <position position="123"/>
    </location>
    <ligand>
        <name>substrate</name>
    </ligand>
</feature>
<evidence type="ECO:0000256" key="9">
    <source>
        <dbReference type="ARBA" id="ARBA00029596"/>
    </source>
</evidence>
<feature type="binding site" evidence="13">
    <location>
        <begin position="100"/>
        <end position="103"/>
    </location>
    <ligand>
        <name>substrate</name>
    </ligand>
</feature>
<comment type="subunit">
    <text evidence="4">Homotrimer.</text>
</comment>
<evidence type="ECO:0000256" key="1">
    <source>
        <dbReference type="ARBA" id="ARBA00001342"/>
    </source>
</evidence>
<dbReference type="EC" id="4.1.1.112" evidence="6"/>
<comment type="cofactor">
    <cofactor evidence="2">
        <name>a divalent metal cation</name>
        <dbReference type="ChEBI" id="CHEBI:60240"/>
    </cofactor>
</comment>
<accession>A0A4Q9DT70</accession>
<dbReference type="Pfam" id="PF03737">
    <property type="entry name" value="RraA-like"/>
    <property type="match status" value="1"/>
</dbReference>
<evidence type="ECO:0000256" key="11">
    <source>
        <dbReference type="ARBA" id="ARBA00032305"/>
    </source>
</evidence>
<dbReference type="Proteomes" id="UP000293142">
    <property type="component" value="Unassembled WGS sequence"/>
</dbReference>
<evidence type="ECO:0000256" key="2">
    <source>
        <dbReference type="ARBA" id="ARBA00001968"/>
    </source>
</evidence>
<keyword evidence="13" id="KW-0479">Metal-binding</keyword>
<evidence type="ECO:0000256" key="3">
    <source>
        <dbReference type="ARBA" id="ARBA00008621"/>
    </source>
</evidence>
<evidence type="ECO:0000256" key="6">
    <source>
        <dbReference type="ARBA" id="ARBA00012947"/>
    </source>
</evidence>
<name>A0A4Q9DT70_9BACL</name>
<feature type="binding site" evidence="13">
    <location>
        <position position="122"/>
    </location>
    <ligand>
        <name>substrate</name>
    </ligand>
</feature>
<evidence type="ECO:0000256" key="12">
    <source>
        <dbReference type="ARBA" id="ARBA00047973"/>
    </source>
</evidence>
<dbReference type="GO" id="GO:0008948">
    <property type="term" value="F:oxaloacetate decarboxylase activity"/>
    <property type="evidence" value="ECO:0007669"/>
    <property type="project" value="UniProtKB-EC"/>
</dbReference>
<comment type="catalytic activity">
    <reaction evidence="1">
        <text>4-hydroxy-4-methyl-2-oxoglutarate = 2 pyruvate</text>
        <dbReference type="Rhea" id="RHEA:22748"/>
        <dbReference type="ChEBI" id="CHEBI:15361"/>
        <dbReference type="ChEBI" id="CHEBI:58276"/>
        <dbReference type="EC" id="4.1.3.17"/>
    </reaction>
</comment>
<evidence type="ECO:0000313" key="14">
    <source>
        <dbReference type="EMBL" id="TBL79456.1"/>
    </source>
</evidence>
<evidence type="ECO:0000256" key="13">
    <source>
        <dbReference type="PIRSR" id="PIRSR605493-1"/>
    </source>
</evidence>
<comment type="caution">
    <text evidence="14">The sequence shown here is derived from an EMBL/GenBank/DDBJ whole genome shotgun (WGS) entry which is preliminary data.</text>
</comment>
<dbReference type="PANTHER" id="PTHR33254:SF4">
    <property type="entry name" value="4-HYDROXY-4-METHYL-2-OXOGLUTARATE ALDOLASE 3-RELATED"/>
    <property type="match status" value="1"/>
</dbReference>
<evidence type="ECO:0000256" key="5">
    <source>
        <dbReference type="ARBA" id="ARBA00012213"/>
    </source>
</evidence>
<dbReference type="EMBL" id="SIRE01000007">
    <property type="protein sequence ID" value="TBL79456.1"/>
    <property type="molecule type" value="Genomic_DNA"/>
</dbReference>